<accession>F4GK37</accession>
<keyword evidence="5" id="KW-0949">S-adenosyl-L-methionine</keyword>
<dbReference type="GO" id="GO:0004109">
    <property type="term" value="F:coproporphyrinogen oxidase activity"/>
    <property type="evidence" value="ECO:0007669"/>
    <property type="project" value="InterPro"/>
</dbReference>
<dbReference type="PROSITE" id="PS51918">
    <property type="entry name" value="RADICAL_SAM"/>
    <property type="match status" value="1"/>
</dbReference>
<evidence type="ECO:0000256" key="3">
    <source>
        <dbReference type="ARBA" id="ARBA00017228"/>
    </source>
</evidence>
<keyword evidence="12" id="KW-1185">Reference proteome</keyword>
<comment type="similarity">
    <text evidence="2">Belongs to the anaerobic coproporphyrinogen-III oxidase family. HemW subfamily.</text>
</comment>
<dbReference type="SFLD" id="SFLDF00562">
    <property type="entry name" value="HemN-like__clustered_with_heat"/>
    <property type="match status" value="1"/>
</dbReference>
<feature type="domain" description="Radical SAM core" evidence="10">
    <location>
        <begin position="8"/>
        <end position="244"/>
    </location>
</feature>
<evidence type="ECO:0000313" key="12">
    <source>
        <dbReference type="Proteomes" id="UP000007939"/>
    </source>
</evidence>
<dbReference type="PANTHER" id="PTHR13932:SF5">
    <property type="entry name" value="RADICAL S-ADENOSYL METHIONINE DOMAIN-CONTAINING PROTEIN 1, MITOCHONDRIAL"/>
    <property type="match status" value="1"/>
</dbReference>
<dbReference type="GO" id="GO:0005737">
    <property type="term" value="C:cytoplasm"/>
    <property type="evidence" value="ECO:0007669"/>
    <property type="project" value="InterPro"/>
</dbReference>
<keyword evidence="4" id="KW-0349">Heme</keyword>
<sequence>MTDMLSSFSRDMDISLYLHIPYCDTRCSYCAFYSLGRHDWFMGAQDVYARRLLEEIRTVTSWMGRPFHSIFVGGGNPGCLEPDVLHSILKETTCHGMPAELTVEMNPESLDERRMDILAMHATRLSMGVQSLSPFTLSVLGRNSCKDRTLEGMEKALFLHGRAGLALNFDIITCVPGQDVRSAVNDMQEILSTGHEADHISLYNLTVEEGTALAQRIDRGDVTPLDEDSQADILQACWNVLAEKGYTHYEVSNFARPGHESIHNLCYWSGKQYIGLGSGASGTSLAPSGRTVRWTYPPDIHRYVRGASGTGYAGEELGTGEIMEEILLTQMRTSVGIDKNAFAARTGLDFDRIFSPSIARMEQGTYKDSSSHFVVTERGMMILDAIVLDFALQVDKRALS</sequence>
<dbReference type="GO" id="GO:0051539">
    <property type="term" value="F:4 iron, 4 sulfur cluster binding"/>
    <property type="evidence" value="ECO:0007669"/>
    <property type="project" value="InterPro"/>
</dbReference>
<evidence type="ECO:0000256" key="1">
    <source>
        <dbReference type="ARBA" id="ARBA00001966"/>
    </source>
</evidence>
<dbReference type="Pfam" id="PF06969">
    <property type="entry name" value="HemN_C"/>
    <property type="match status" value="1"/>
</dbReference>
<name>F4GK37_PARC1</name>
<dbReference type="AlphaFoldDB" id="F4GK37"/>
<dbReference type="Pfam" id="PF04055">
    <property type="entry name" value="Radical_SAM"/>
    <property type="match status" value="1"/>
</dbReference>
<reference evidence="12" key="1">
    <citation type="submission" date="2011-04" db="EMBL/GenBank/DDBJ databases">
        <title>The complete genome of Spirochaeta coccoides DSM 17374.</title>
        <authorList>
            <person name="Lucas S."/>
            <person name="Copeland A."/>
            <person name="Lapidus A."/>
            <person name="Bruce D."/>
            <person name="Goodwin L."/>
            <person name="Pitluck S."/>
            <person name="Peters L."/>
            <person name="Kyrpides N."/>
            <person name="Mavromatis K."/>
            <person name="Pagani I."/>
            <person name="Ivanova N."/>
            <person name="Ovchinnikova G."/>
            <person name="Lu M."/>
            <person name="Detter J.C."/>
            <person name="Tapia R."/>
            <person name="Han C."/>
            <person name="Land M."/>
            <person name="Hauser L."/>
            <person name="Markowitz V."/>
            <person name="Cheng J.-F."/>
            <person name="Hugenholtz P."/>
            <person name="Woyke T."/>
            <person name="Wu D."/>
            <person name="Spring S."/>
            <person name="Schroeder M."/>
            <person name="Brambilla E."/>
            <person name="Klenk H.-P."/>
            <person name="Eisen J.A."/>
        </authorList>
    </citation>
    <scope>NUCLEOTIDE SEQUENCE [LARGE SCALE GENOMIC DNA]</scope>
    <source>
        <strain evidence="12">ATCC BAA-1237 / DSM 17374 / SPN1</strain>
    </source>
</reference>
<reference evidence="11 12" key="2">
    <citation type="journal article" date="2012" name="Stand. Genomic Sci.">
        <title>Complete genome sequence of the termite hindgut bacterium Spirochaeta coccoides type strain (SPN1(T)), reclassification in the genus Sphaerochaeta as Sphaerochaeta coccoides comb. nov. and emendations of the family Spirochaetaceae and the genus Sphaerochaeta.</title>
        <authorList>
            <person name="Abt B."/>
            <person name="Han C."/>
            <person name="Scheuner C."/>
            <person name="Lu M."/>
            <person name="Lapidus A."/>
            <person name="Nolan M."/>
            <person name="Lucas S."/>
            <person name="Hammon N."/>
            <person name="Deshpande S."/>
            <person name="Cheng J.F."/>
            <person name="Tapia R."/>
            <person name="Goodwin L.A."/>
            <person name="Pitluck S."/>
            <person name="Liolios K."/>
            <person name="Pagani I."/>
            <person name="Ivanova N."/>
            <person name="Mavromatis K."/>
            <person name="Mikhailova N."/>
            <person name="Huntemann M."/>
            <person name="Pati A."/>
            <person name="Chen A."/>
            <person name="Palaniappan K."/>
            <person name="Land M."/>
            <person name="Hauser L."/>
            <person name="Brambilla E.M."/>
            <person name="Rohde M."/>
            <person name="Spring S."/>
            <person name="Gronow S."/>
            <person name="Goker M."/>
            <person name="Woyke T."/>
            <person name="Bristow J."/>
            <person name="Eisen J.A."/>
            <person name="Markowitz V."/>
            <person name="Hugenholtz P."/>
            <person name="Kyrpides N.C."/>
            <person name="Klenk H.P."/>
            <person name="Detter J.C."/>
        </authorList>
    </citation>
    <scope>NUCLEOTIDE SEQUENCE [LARGE SCALE GENOMIC DNA]</scope>
    <source>
        <strain evidence="12">ATCC BAA-1237 / DSM 17374 / SPN1</strain>
    </source>
</reference>
<dbReference type="eggNOG" id="COG0635">
    <property type="taxonomic scope" value="Bacteria"/>
</dbReference>
<dbReference type="SFLD" id="SFLDG01065">
    <property type="entry name" value="anaerobic_coproporphyrinogen-I"/>
    <property type="match status" value="1"/>
</dbReference>
<proteinExistence type="inferred from homology"/>
<evidence type="ECO:0000256" key="2">
    <source>
        <dbReference type="ARBA" id="ARBA00006100"/>
    </source>
</evidence>
<organism evidence="11 12">
    <name type="scientific">Parasphaerochaeta coccoides (strain ATCC BAA-1237 / DSM 17374 / SPN1)</name>
    <name type="common">Sphaerochaeta coccoides</name>
    <dbReference type="NCBI Taxonomy" id="760011"/>
    <lineage>
        <taxon>Bacteria</taxon>
        <taxon>Pseudomonadati</taxon>
        <taxon>Spirochaetota</taxon>
        <taxon>Spirochaetia</taxon>
        <taxon>Spirochaetales</taxon>
        <taxon>Sphaerochaetaceae</taxon>
        <taxon>Parasphaerochaeta</taxon>
    </lineage>
</organism>
<keyword evidence="6" id="KW-0479">Metal-binding</keyword>
<keyword evidence="8" id="KW-0411">Iron-sulfur</keyword>
<dbReference type="Proteomes" id="UP000007939">
    <property type="component" value="Chromosome"/>
</dbReference>
<dbReference type="STRING" id="760011.Spico_0581"/>
<dbReference type="SFLD" id="SFLDS00029">
    <property type="entry name" value="Radical_SAM"/>
    <property type="match status" value="1"/>
</dbReference>
<dbReference type="HOGENOM" id="CLU_027579_0_0_12"/>
<evidence type="ECO:0000256" key="6">
    <source>
        <dbReference type="ARBA" id="ARBA00022723"/>
    </source>
</evidence>
<evidence type="ECO:0000256" key="8">
    <source>
        <dbReference type="ARBA" id="ARBA00023014"/>
    </source>
</evidence>
<dbReference type="RefSeq" id="WP_013739205.1">
    <property type="nucleotide sequence ID" value="NC_015436.1"/>
</dbReference>
<dbReference type="GO" id="GO:0046872">
    <property type="term" value="F:metal ion binding"/>
    <property type="evidence" value="ECO:0007669"/>
    <property type="project" value="UniProtKB-KW"/>
</dbReference>
<dbReference type="InterPro" id="IPR007197">
    <property type="entry name" value="rSAM"/>
</dbReference>
<dbReference type="KEGG" id="scc:Spico_0581"/>
<evidence type="ECO:0000256" key="4">
    <source>
        <dbReference type="ARBA" id="ARBA00022617"/>
    </source>
</evidence>
<evidence type="ECO:0000256" key="5">
    <source>
        <dbReference type="ARBA" id="ARBA00022691"/>
    </source>
</evidence>
<dbReference type="InterPro" id="IPR006638">
    <property type="entry name" value="Elp3/MiaA/NifB-like_rSAM"/>
</dbReference>
<dbReference type="SMART" id="SM00729">
    <property type="entry name" value="Elp3"/>
    <property type="match status" value="1"/>
</dbReference>
<dbReference type="InterPro" id="IPR004559">
    <property type="entry name" value="HemW-like"/>
</dbReference>
<dbReference type="Gene3D" id="3.20.20.70">
    <property type="entry name" value="Aldolase class I"/>
    <property type="match status" value="1"/>
</dbReference>
<dbReference type="InterPro" id="IPR058240">
    <property type="entry name" value="rSAM_sf"/>
</dbReference>
<comment type="cofactor">
    <cofactor evidence="1">
        <name>[4Fe-4S] cluster</name>
        <dbReference type="ChEBI" id="CHEBI:49883"/>
    </cofactor>
</comment>
<dbReference type="OrthoDB" id="9808022at2"/>
<dbReference type="InterPro" id="IPR010723">
    <property type="entry name" value="HemN_C"/>
</dbReference>
<dbReference type="EMBL" id="CP002659">
    <property type="protein sequence ID" value="AEC01809.1"/>
    <property type="molecule type" value="Genomic_DNA"/>
</dbReference>
<dbReference type="InterPro" id="IPR013785">
    <property type="entry name" value="Aldolase_TIM"/>
</dbReference>
<protein>
    <recommendedName>
        <fullName evidence="3">Heme chaperone HemW</fullName>
    </recommendedName>
</protein>
<evidence type="ECO:0000259" key="10">
    <source>
        <dbReference type="PROSITE" id="PS51918"/>
    </source>
</evidence>
<dbReference type="PANTHER" id="PTHR13932">
    <property type="entry name" value="COPROPORPHYRINIGEN III OXIDASE"/>
    <property type="match status" value="1"/>
</dbReference>
<gene>
    <name evidence="11" type="ordered locus">Spico_0581</name>
</gene>
<evidence type="ECO:0000313" key="11">
    <source>
        <dbReference type="EMBL" id="AEC01809.1"/>
    </source>
</evidence>
<evidence type="ECO:0000256" key="7">
    <source>
        <dbReference type="ARBA" id="ARBA00023004"/>
    </source>
</evidence>
<dbReference type="InterPro" id="IPR034505">
    <property type="entry name" value="Coproporphyrinogen-III_oxidase"/>
</dbReference>
<dbReference type="GO" id="GO:0006779">
    <property type="term" value="P:porphyrin-containing compound biosynthetic process"/>
    <property type="evidence" value="ECO:0007669"/>
    <property type="project" value="InterPro"/>
</dbReference>
<keyword evidence="7" id="KW-0408">Iron</keyword>
<keyword evidence="9" id="KW-0143">Chaperone</keyword>
<evidence type="ECO:0000256" key="9">
    <source>
        <dbReference type="ARBA" id="ARBA00023186"/>
    </source>
</evidence>
<dbReference type="SUPFAM" id="SSF102114">
    <property type="entry name" value="Radical SAM enzymes"/>
    <property type="match status" value="1"/>
</dbReference>